<dbReference type="InterPro" id="IPR036397">
    <property type="entry name" value="RNaseH_sf"/>
</dbReference>
<organism evidence="2 3">
    <name type="scientific">Stylophora pistillata</name>
    <name type="common">Smooth cauliflower coral</name>
    <dbReference type="NCBI Taxonomy" id="50429"/>
    <lineage>
        <taxon>Eukaryota</taxon>
        <taxon>Metazoa</taxon>
        <taxon>Cnidaria</taxon>
        <taxon>Anthozoa</taxon>
        <taxon>Hexacorallia</taxon>
        <taxon>Scleractinia</taxon>
        <taxon>Astrocoeniina</taxon>
        <taxon>Pocilloporidae</taxon>
        <taxon>Stylophora</taxon>
    </lineage>
</organism>
<dbReference type="AlphaFoldDB" id="A0A2B4SSQ9"/>
<protein>
    <recommendedName>
        <fullName evidence="1">DUF5641 domain-containing protein</fullName>
    </recommendedName>
</protein>
<dbReference type="PANTHER" id="PTHR47331">
    <property type="entry name" value="PHD-TYPE DOMAIN-CONTAINING PROTEIN"/>
    <property type="match status" value="1"/>
</dbReference>
<reference evidence="3" key="1">
    <citation type="journal article" date="2017" name="bioRxiv">
        <title>Comparative analysis of the genomes of Stylophora pistillata and Acropora digitifera provides evidence for extensive differences between species of corals.</title>
        <authorList>
            <person name="Voolstra C.R."/>
            <person name="Li Y."/>
            <person name="Liew Y.J."/>
            <person name="Baumgarten S."/>
            <person name="Zoccola D."/>
            <person name="Flot J.-F."/>
            <person name="Tambutte S."/>
            <person name="Allemand D."/>
            <person name="Aranda M."/>
        </authorList>
    </citation>
    <scope>NUCLEOTIDE SEQUENCE [LARGE SCALE GENOMIC DNA]</scope>
</reference>
<gene>
    <name evidence="2" type="ORF">AWC38_SpisGene3220</name>
</gene>
<evidence type="ECO:0000313" key="3">
    <source>
        <dbReference type="Proteomes" id="UP000225706"/>
    </source>
</evidence>
<evidence type="ECO:0000313" key="2">
    <source>
        <dbReference type="EMBL" id="PFX31940.1"/>
    </source>
</evidence>
<dbReference type="STRING" id="50429.A0A2B4SSQ9"/>
<dbReference type="InterPro" id="IPR008042">
    <property type="entry name" value="Retrotrans_Pao"/>
</dbReference>
<dbReference type="EMBL" id="LSMT01000029">
    <property type="protein sequence ID" value="PFX31940.1"/>
    <property type="molecule type" value="Genomic_DNA"/>
</dbReference>
<accession>A0A2B4SSQ9</accession>
<dbReference type="Proteomes" id="UP000225706">
    <property type="component" value="Unassembled WGS sequence"/>
</dbReference>
<dbReference type="Pfam" id="PF05380">
    <property type="entry name" value="Peptidase_A17"/>
    <property type="match status" value="1"/>
</dbReference>
<dbReference type="SUPFAM" id="SSF53098">
    <property type="entry name" value="Ribonuclease H-like"/>
    <property type="match status" value="1"/>
</dbReference>
<comment type="caution">
    <text evidence="2">The sequence shown here is derived from an EMBL/GenBank/DDBJ whole genome shotgun (WGS) entry which is preliminary data.</text>
</comment>
<sequence length="371" mass="41452">MDSVPDVKTAIELYNQLSELWGSAGMYARKWLSNKLEVLQSIPSSDCATEVDLDSGELPQVKTLGVLWSPVEYVFKFQVNQPAEKCDQTKRNFLKGIATLFDPLGLLTPYTVRAKILLQEMWASGVDWDEPVGENLSQQATQWFNELPALSSLKGRSKTRQKRYLSLFTCLATRAVHLEVAFSLDTDSFLNTFFPMASQCSLPENVTCDNGTNLVGGSNELKDLEALDKKKVQDATLNYGVNWHFKLPLALHFSGVHEIMIKAAKIAIYAILNCADITDEEFLSAVVGAEGWLQEWILSLSGRKKWRGNRADLKVGDVVIVMPTDTARGKWPLGRIVKVFPGKDNKVQVVDVQVGKSVFRRPIVKLCLSEH</sequence>
<dbReference type="OrthoDB" id="5954757at2759"/>
<proteinExistence type="predicted"/>
<dbReference type="GO" id="GO:0003676">
    <property type="term" value="F:nucleic acid binding"/>
    <property type="evidence" value="ECO:0007669"/>
    <property type="project" value="InterPro"/>
</dbReference>
<dbReference type="Gene3D" id="3.30.420.10">
    <property type="entry name" value="Ribonuclease H-like superfamily/Ribonuclease H"/>
    <property type="match status" value="1"/>
</dbReference>
<dbReference type="Pfam" id="PF18701">
    <property type="entry name" value="DUF5641"/>
    <property type="match status" value="1"/>
</dbReference>
<name>A0A2B4SSQ9_STYPI</name>
<feature type="domain" description="DUF5641" evidence="1">
    <location>
        <begin position="292"/>
        <end position="368"/>
    </location>
</feature>
<keyword evidence="3" id="KW-1185">Reference proteome</keyword>
<dbReference type="InterPro" id="IPR012337">
    <property type="entry name" value="RNaseH-like_sf"/>
</dbReference>
<evidence type="ECO:0000259" key="1">
    <source>
        <dbReference type="Pfam" id="PF18701"/>
    </source>
</evidence>
<dbReference type="InterPro" id="IPR040676">
    <property type="entry name" value="DUF5641"/>
</dbReference>